<evidence type="ECO:0000256" key="6">
    <source>
        <dbReference type="ARBA" id="ARBA00022683"/>
    </source>
</evidence>
<dbReference type="SUPFAM" id="SSF55804">
    <property type="entry name" value="Phoshotransferase/anion transport protein"/>
    <property type="match status" value="1"/>
</dbReference>
<dbReference type="Pfam" id="PF00359">
    <property type="entry name" value="PTS_EIIA_2"/>
    <property type="match status" value="1"/>
</dbReference>
<keyword evidence="5" id="KW-0808">Transferase</keyword>
<dbReference type="FunFam" id="3.40.930.10:FF:000009">
    <property type="entry name" value="PTS system, fructose specific IIABC component"/>
    <property type="match status" value="1"/>
</dbReference>
<keyword evidence="3" id="KW-0597">Phosphoprotein</keyword>
<dbReference type="CDD" id="cd00211">
    <property type="entry name" value="PTS_IIA_fru"/>
    <property type="match status" value="1"/>
</dbReference>
<comment type="caution">
    <text evidence="8">The sequence shown here is derived from an EMBL/GenBank/DDBJ whole genome shotgun (WGS) entry which is preliminary data.</text>
</comment>
<dbReference type="InterPro" id="IPR004715">
    <property type="entry name" value="PTS_IIA_fruc"/>
</dbReference>
<protein>
    <recommendedName>
        <fullName evidence="7">PTS EIIA type-2 domain-containing protein</fullName>
    </recommendedName>
</protein>
<evidence type="ECO:0000313" key="9">
    <source>
        <dbReference type="Proteomes" id="UP000003157"/>
    </source>
</evidence>
<reference evidence="8 9" key="1">
    <citation type="submission" date="2010-12" db="EMBL/GenBank/DDBJ databases">
        <title>The Genome Sequence of Coprobacillus sp. strain 29_1.</title>
        <authorList>
            <consortium name="The Broad Institute Genome Sequencing Platform"/>
            <person name="Earl A."/>
            <person name="Ward D."/>
            <person name="Feldgarden M."/>
            <person name="Gevers D."/>
            <person name="Daigneault M."/>
            <person name="Sibley C.D."/>
            <person name="White A."/>
            <person name="Strauss J."/>
            <person name="Allen-Vercoe E."/>
            <person name="Young S.K."/>
            <person name="Zeng Q."/>
            <person name="Gargeya S."/>
            <person name="Fitzgerald M."/>
            <person name="Haas B."/>
            <person name="Abouelleil A."/>
            <person name="Alvarado L."/>
            <person name="Arachchi H.M."/>
            <person name="Berlin A."/>
            <person name="Brown A."/>
            <person name="Chapman S.B."/>
            <person name="Chen Z."/>
            <person name="Dunbar C."/>
            <person name="Freedman E."/>
            <person name="Gearin G."/>
            <person name="Gellesch M."/>
            <person name="Goldberg J."/>
            <person name="Griggs A."/>
            <person name="Gujja S."/>
            <person name="Heilman E."/>
            <person name="Heiman D."/>
            <person name="Howarth C."/>
            <person name="Larson L."/>
            <person name="Lui A."/>
            <person name="MacDonald P.J.P."/>
            <person name="Mehta T."/>
            <person name="Montmayeur A."/>
            <person name="Murphy C."/>
            <person name="Neiman D."/>
            <person name="Pearson M."/>
            <person name="Priest M."/>
            <person name="Roberts A."/>
            <person name="Saif S."/>
            <person name="Shea T."/>
            <person name="Shenoy N."/>
            <person name="Sisk P."/>
            <person name="Stolte C."/>
            <person name="Sykes S."/>
            <person name="White J."/>
            <person name="Yandava C."/>
            <person name="Nusbaum C."/>
            <person name="Birren B."/>
        </authorList>
    </citation>
    <scope>NUCLEOTIDE SEQUENCE [LARGE SCALE GENOMIC DNA]</scope>
    <source>
        <strain evidence="8 9">29_1</strain>
    </source>
</reference>
<dbReference type="InterPro" id="IPR016152">
    <property type="entry name" value="PTrfase/Anion_transptr"/>
</dbReference>
<dbReference type="PROSITE" id="PS51094">
    <property type="entry name" value="PTS_EIIA_TYPE_2"/>
    <property type="match status" value="1"/>
</dbReference>
<dbReference type="GO" id="GO:0005737">
    <property type="term" value="C:cytoplasm"/>
    <property type="evidence" value="ECO:0007669"/>
    <property type="project" value="UniProtKB-SubCell"/>
</dbReference>
<dbReference type="HOGENOM" id="CLU_072531_5_1_9"/>
<dbReference type="InterPro" id="IPR051541">
    <property type="entry name" value="PTS_SugarTrans_NitroReg"/>
</dbReference>
<dbReference type="eggNOG" id="COG1762">
    <property type="taxonomic scope" value="Bacteria"/>
</dbReference>
<dbReference type="InterPro" id="IPR002178">
    <property type="entry name" value="PTS_EIIA_type-2_dom"/>
</dbReference>
<name>E7G671_9FIRM</name>
<dbReference type="EMBL" id="ADKX01000001">
    <property type="protein sequence ID" value="EFW06722.1"/>
    <property type="molecule type" value="Genomic_DNA"/>
</dbReference>
<evidence type="ECO:0000256" key="3">
    <source>
        <dbReference type="ARBA" id="ARBA00022553"/>
    </source>
</evidence>
<dbReference type="PANTHER" id="PTHR47738">
    <property type="entry name" value="PTS SYSTEM FRUCTOSE-LIKE EIIA COMPONENT-RELATED"/>
    <property type="match status" value="1"/>
</dbReference>
<keyword evidence="9" id="KW-1185">Reference proteome</keyword>
<evidence type="ECO:0000256" key="4">
    <source>
        <dbReference type="ARBA" id="ARBA00022597"/>
    </source>
</evidence>
<evidence type="ECO:0000256" key="2">
    <source>
        <dbReference type="ARBA" id="ARBA00022448"/>
    </source>
</evidence>
<dbReference type="PANTHER" id="PTHR47738:SF2">
    <property type="entry name" value="PTS SYSTEM FRUCTOSE-LIKE EIIA COMPONENT"/>
    <property type="match status" value="1"/>
</dbReference>
<keyword evidence="2" id="KW-0813">Transport</keyword>
<feature type="domain" description="PTS EIIA type-2" evidence="7">
    <location>
        <begin position="3"/>
        <end position="147"/>
    </location>
</feature>
<evidence type="ECO:0000313" key="8">
    <source>
        <dbReference type="EMBL" id="EFW06722.1"/>
    </source>
</evidence>
<evidence type="ECO:0000259" key="7">
    <source>
        <dbReference type="PROSITE" id="PS51094"/>
    </source>
</evidence>
<dbReference type="GO" id="GO:0008982">
    <property type="term" value="F:protein-N(PI)-phosphohistidine-sugar phosphotransferase activity"/>
    <property type="evidence" value="ECO:0007669"/>
    <property type="project" value="InterPro"/>
</dbReference>
<evidence type="ECO:0000256" key="1">
    <source>
        <dbReference type="ARBA" id="ARBA00004496"/>
    </source>
</evidence>
<dbReference type="GO" id="GO:0016020">
    <property type="term" value="C:membrane"/>
    <property type="evidence" value="ECO:0007669"/>
    <property type="project" value="InterPro"/>
</dbReference>
<gene>
    <name evidence="8" type="ORF">HMPREF9488_00259</name>
</gene>
<dbReference type="GO" id="GO:0009401">
    <property type="term" value="P:phosphoenolpyruvate-dependent sugar phosphotransferase system"/>
    <property type="evidence" value="ECO:0007669"/>
    <property type="project" value="UniProtKB-KW"/>
</dbReference>
<dbReference type="NCBIfam" id="TIGR00848">
    <property type="entry name" value="fruA"/>
    <property type="match status" value="1"/>
</dbReference>
<dbReference type="STRING" id="100884.GCA_000269565_01441"/>
<keyword evidence="6" id="KW-0598">Phosphotransferase system</keyword>
<proteinExistence type="predicted"/>
<sequence>MIDMLDERLIQFHLNAKDKKDAIYKIGELMFQAGKVTNQEQYRKGLFEREKEFATGIGNGIAIPHCQSDCVKEAAFTLVKLDEPIEWGSLDDLPVNYIIMLAAPNSSDNVHLKMLSTLAMNLMDEDFRSGLINASSVEEIKKIFAMKGE</sequence>
<keyword evidence="4" id="KW-0762">Sugar transport</keyword>
<organism evidence="8 9">
    <name type="scientific">Coprobacillus cateniformis</name>
    <dbReference type="NCBI Taxonomy" id="100884"/>
    <lineage>
        <taxon>Bacteria</taxon>
        <taxon>Bacillati</taxon>
        <taxon>Bacillota</taxon>
        <taxon>Erysipelotrichia</taxon>
        <taxon>Erysipelotrichales</taxon>
        <taxon>Coprobacillaceae</taxon>
        <taxon>Coprobacillus</taxon>
    </lineage>
</organism>
<accession>E7G671</accession>
<evidence type="ECO:0000256" key="5">
    <source>
        <dbReference type="ARBA" id="ARBA00022679"/>
    </source>
</evidence>
<dbReference type="Gene3D" id="3.40.930.10">
    <property type="entry name" value="Mannitol-specific EII, Chain A"/>
    <property type="match status" value="1"/>
</dbReference>
<comment type="subcellular location">
    <subcellularLocation>
        <location evidence="1">Cytoplasm</location>
    </subcellularLocation>
</comment>
<dbReference type="Proteomes" id="UP000003157">
    <property type="component" value="Unassembled WGS sequence"/>
</dbReference>
<dbReference type="AlphaFoldDB" id="E7G671"/>